<feature type="compositionally biased region" description="Basic and acidic residues" evidence="3">
    <location>
        <begin position="584"/>
        <end position="593"/>
    </location>
</feature>
<accession>A0AB34FUB7</accession>
<organism evidence="4 5">
    <name type="scientific">Purpureocillium lavendulum</name>
    <dbReference type="NCBI Taxonomy" id="1247861"/>
    <lineage>
        <taxon>Eukaryota</taxon>
        <taxon>Fungi</taxon>
        <taxon>Dikarya</taxon>
        <taxon>Ascomycota</taxon>
        <taxon>Pezizomycotina</taxon>
        <taxon>Sordariomycetes</taxon>
        <taxon>Hypocreomycetidae</taxon>
        <taxon>Hypocreales</taxon>
        <taxon>Ophiocordycipitaceae</taxon>
        <taxon>Purpureocillium</taxon>
    </lineage>
</organism>
<evidence type="ECO:0000256" key="3">
    <source>
        <dbReference type="SAM" id="MobiDB-lite"/>
    </source>
</evidence>
<sequence>MAKKPTVSKSGLEPEPERSPLKVLVAVDFGTTFSSVAYRLVDDLTGTLVTEWDEGLTGEKVPTVLRYENGGTSGVAYWGFEAVNKRKNGEKIHEWFKLGLCPELEETRAIGSELLRKYPSKIALPPVKQEECEELVISYLLRLKRAVNKHIETHYPELKDLPREHVITVPAMWSHGAQEAMRKCAAEAFLDNADLKENLRMLAEPEAAGIYALSKMREITLEKGDTFVICDAGGGTVDLSSYKITSKDDFIGLTRVSTISGELCGSSFLNRIFEDYLTKRPELQHLDWEDDSGLRYLRAAVAEFESTIKPYFTGQEAGPFNLTTMFMGLHGTIVGGGLDISATDLREKVFDKVISKICNLVRDQVGNTSKTTGSVKEILLAGGFGQNAYLKRRVEQEVGKGIKVRKIEDSPTAIVRGALMARLPKPSDIPRREKPKEGDEKTNSTNDPPVRQGMIFARKPAYVTGREAPRHYGVRLFREEKISTPIVKNGRIRRINETRYVEFMEWFVNKVNLLRCLHTQALEYPQCSDPQSELISPKGDEILDGDPKRFELRYKADIAPGEVRPKIHCDVYSSKADEPPSLPDTKEHPEPSLEKPLATLTIDLSKVESLPYEVKNGRHFYNVPFDVYMTLNSAELTFELGRGDERYKPAKVTVNESEWLSR</sequence>
<proteinExistence type="predicted"/>
<dbReference type="EMBL" id="JAQHRD010000003">
    <property type="protein sequence ID" value="KAJ6442673.1"/>
    <property type="molecule type" value="Genomic_DNA"/>
</dbReference>
<dbReference type="SUPFAM" id="SSF53067">
    <property type="entry name" value="Actin-like ATPase domain"/>
    <property type="match status" value="2"/>
</dbReference>
<dbReference type="PANTHER" id="PTHR14187">
    <property type="entry name" value="ALPHA KINASE/ELONGATION FACTOR 2 KINASE"/>
    <property type="match status" value="1"/>
</dbReference>
<dbReference type="GO" id="GO:0005524">
    <property type="term" value="F:ATP binding"/>
    <property type="evidence" value="ECO:0007669"/>
    <property type="project" value="UniProtKB-KW"/>
</dbReference>
<feature type="region of interest" description="Disordered" evidence="3">
    <location>
        <begin position="425"/>
        <end position="451"/>
    </location>
</feature>
<keyword evidence="5" id="KW-1185">Reference proteome</keyword>
<gene>
    <name evidence="4" type="ORF">O9K51_03848</name>
</gene>
<keyword evidence="2" id="KW-0067">ATP-binding</keyword>
<dbReference type="Gene3D" id="3.90.640.10">
    <property type="entry name" value="Actin, Chain A, domain 4"/>
    <property type="match status" value="1"/>
</dbReference>
<protein>
    <submittedName>
        <fullName evidence="4">Hsp70 family chaperone</fullName>
    </submittedName>
</protein>
<evidence type="ECO:0000256" key="1">
    <source>
        <dbReference type="ARBA" id="ARBA00022741"/>
    </source>
</evidence>
<reference evidence="4" key="1">
    <citation type="submission" date="2023-01" db="EMBL/GenBank/DDBJ databases">
        <title>The growth and conidiation of Purpureocillium lavendulum are regulated by nitrogen source and histone H3K14 acetylation.</title>
        <authorList>
            <person name="Tang P."/>
            <person name="Han J."/>
            <person name="Zhang C."/>
            <person name="Tang P."/>
            <person name="Qi F."/>
            <person name="Zhang K."/>
            <person name="Liang L."/>
        </authorList>
    </citation>
    <scope>NUCLEOTIDE SEQUENCE</scope>
    <source>
        <strain evidence="4">YMF1.00683</strain>
    </source>
</reference>
<dbReference type="Gene3D" id="3.30.420.40">
    <property type="match status" value="2"/>
</dbReference>
<evidence type="ECO:0000313" key="5">
    <source>
        <dbReference type="Proteomes" id="UP001163105"/>
    </source>
</evidence>
<evidence type="ECO:0000256" key="2">
    <source>
        <dbReference type="ARBA" id="ARBA00022840"/>
    </source>
</evidence>
<comment type="caution">
    <text evidence="4">The sequence shown here is derived from an EMBL/GenBank/DDBJ whole genome shotgun (WGS) entry which is preliminary data.</text>
</comment>
<name>A0AB34FUB7_9HYPO</name>
<feature type="compositionally biased region" description="Basic and acidic residues" evidence="3">
    <location>
        <begin position="428"/>
        <end position="442"/>
    </location>
</feature>
<dbReference type="CDD" id="cd10170">
    <property type="entry name" value="ASKHA_NBD_HSP70"/>
    <property type="match status" value="1"/>
</dbReference>
<dbReference type="GO" id="GO:0140662">
    <property type="term" value="F:ATP-dependent protein folding chaperone"/>
    <property type="evidence" value="ECO:0007669"/>
    <property type="project" value="InterPro"/>
</dbReference>
<dbReference type="Proteomes" id="UP001163105">
    <property type="component" value="Unassembled WGS sequence"/>
</dbReference>
<dbReference type="AlphaFoldDB" id="A0AB34FUB7"/>
<dbReference type="InterPro" id="IPR013126">
    <property type="entry name" value="Hsp_70_fam"/>
</dbReference>
<evidence type="ECO:0000313" key="4">
    <source>
        <dbReference type="EMBL" id="KAJ6442673.1"/>
    </source>
</evidence>
<dbReference type="PANTHER" id="PTHR14187:SF5">
    <property type="entry name" value="HEAT SHOCK 70 KDA PROTEIN 12A"/>
    <property type="match status" value="1"/>
</dbReference>
<dbReference type="InterPro" id="IPR043129">
    <property type="entry name" value="ATPase_NBD"/>
</dbReference>
<dbReference type="Pfam" id="PF00012">
    <property type="entry name" value="HSP70"/>
    <property type="match status" value="1"/>
</dbReference>
<feature type="region of interest" description="Disordered" evidence="3">
    <location>
        <begin position="573"/>
        <end position="594"/>
    </location>
</feature>
<keyword evidence="1" id="KW-0547">Nucleotide-binding</keyword>